<dbReference type="Gene3D" id="3.30.70.270">
    <property type="match status" value="1"/>
</dbReference>
<evidence type="ECO:0000313" key="3">
    <source>
        <dbReference type="Proteomes" id="UP001556098"/>
    </source>
</evidence>
<dbReference type="CDD" id="cd01949">
    <property type="entry name" value="GGDEF"/>
    <property type="match status" value="1"/>
</dbReference>
<dbReference type="PROSITE" id="PS50887">
    <property type="entry name" value="GGDEF"/>
    <property type="match status" value="1"/>
</dbReference>
<dbReference type="InterPro" id="IPR042463">
    <property type="entry name" value="HNOB_dom_associated_sf"/>
</dbReference>
<protein>
    <submittedName>
        <fullName evidence="2">Diguanylate cyclase</fullName>
        <ecNumber evidence="2">2.7.7.65</ecNumber>
    </submittedName>
</protein>
<dbReference type="InterPro" id="IPR029787">
    <property type="entry name" value="Nucleotide_cyclase"/>
</dbReference>
<gene>
    <name evidence="2" type="ORF">AB2B41_04975</name>
</gene>
<keyword evidence="2" id="KW-0548">Nucleotidyltransferase</keyword>
<feature type="domain" description="GGDEF" evidence="1">
    <location>
        <begin position="190"/>
        <end position="324"/>
    </location>
</feature>
<keyword evidence="3" id="KW-1185">Reference proteome</keyword>
<accession>A0ABV3RJ05</accession>
<name>A0ABV3RJ05_9RHOB</name>
<dbReference type="EC" id="2.7.7.65" evidence="2"/>
<dbReference type="InterPro" id="IPR043128">
    <property type="entry name" value="Rev_trsase/Diguanyl_cyclase"/>
</dbReference>
<dbReference type="Pfam" id="PF00990">
    <property type="entry name" value="GGDEF"/>
    <property type="match status" value="1"/>
</dbReference>
<evidence type="ECO:0000259" key="1">
    <source>
        <dbReference type="PROSITE" id="PS50887"/>
    </source>
</evidence>
<dbReference type="RefSeq" id="WP_367876645.1">
    <property type="nucleotide sequence ID" value="NZ_JBFNXX010000003.1"/>
</dbReference>
<dbReference type="GO" id="GO:0052621">
    <property type="term" value="F:diguanylate cyclase activity"/>
    <property type="evidence" value="ECO:0007669"/>
    <property type="project" value="UniProtKB-EC"/>
</dbReference>
<keyword evidence="2" id="KW-0808">Transferase</keyword>
<dbReference type="PANTHER" id="PTHR46663">
    <property type="entry name" value="DIGUANYLATE CYCLASE DGCT-RELATED"/>
    <property type="match status" value="1"/>
</dbReference>
<reference evidence="2 3" key="1">
    <citation type="submission" date="2024-07" db="EMBL/GenBank/DDBJ databases">
        <title>Marimonas sp.nov., isolated from tidal-flat sediment.</title>
        <authorList>
            <person name="Jayan J.N."/>
            <person name="Lee S.S."/>
        </authorList>
    </citation>
    <scope>NUCLEOTIDE SEQUENCE [LARGE SCALE GENOMIC DNA]</scope>
    <source>
        <strain evidence="2 3">MJW-29</strain>
    </source>
</reference>
<evidence type="ECO:0000313" key="2">
    <source>
        <dbReference type="EMBL" id="MEW9918942.1"/>
    </source>
</evidence>
<dbReference type="EMBL" id="JBFNXX010000003">
    <property type="protein sequence ID" value="MEW9918942.1"/>
    <property type="molecule type" value="Genomic_DNA"/>
</dbReference>
<comment type="caution">
    <text evidence="2">The sequence shown here is derived from an EMBL/GenBank/DDBJ whole genome shotgun (WGS) entry which is preliminary data.</text>
</comment>
<dbReference type="Proteomes" id="UP001556098">
    <property type="component" value="Unassembled WGS sequence"/>
</dbReference>
<sequence length="344" mass="37718">MNLLGHSSPLDVLCPMHLVLDADGMILHAGPTLQKMFPEGSPVGRNFIELFEVKRPPAFAIAKALPVTAEQKLHIQLRQEPHTSLRGILVPDGEGMGHVVVNLSFGISIVEAVRDFALTNADFAATDLAIEMLYLVEAKTAAMEASHRLNKRLEWARIAAEEQAFTDTLTGLKNRRALHTVLNRLIAARAVFAVMQIDLDYFKTINDTLGHAAGDHVLQTVARIMVEETLEQDVVARVGGDEFTVVLPDVRNEENLRKVGQRIIDRLEEPIPFEGTDCKISASIGTVWIQTGTPPSMEDLLSDADVALYASKNAGRATQTIYSPELREAANAVISPATRNRDFA</sequence>
<dbReference type="PANTHER" id="PTHR46663:SF4">
    <property type="entry name" value="DIGUANYLATE CYCLASE DGCT-RELATED"/>
    <property type="match status" value="1"/>
</dbReference>
<proteinExistence type="predicted"/>
<organism evidence="2 3">
    <name type="scientific">Sulfitobacter sediminis</name>
    <dbReference type="NCBI Taxonomy" id="3234186"/>
    <lineage>
        <taxon>Bacteria</taxon>
        <taxon>Pseudomonadati</taxon>
        <taxon>Pseudomonadota</taxon>
        <taxon>Alphaproteobacteria</taxon>
        <taxon>Rhodobacterales</taxon>
        <taxon>Roseobacteraceae</taxon>
        <taxon>Sulfitobacter</taxon>
    </lineage>
</organism>
<dbReference type="SMART" id="SM00267">
    <property type="entry name" value="GGDEF"/>
    <property type="match status" value="1"/>
</dbReference>
<dbReference type="InterPro" id="IPR000160">
    <property type="entry name" value="GGDEF_dom"/>
</dbReference>
<dbReference type="SUPFAM" id="SSF55073">
    <property type="entry name" value="Nucleotide cyclase"/>
    <property type="match status" value="1"/>
</dbReference>
<dbReference type="InterPro" id="IPR052163">
    <property type="entry name" value="DGC-Regulatory_Protein"/>
</dbReference>
<dbReference type="NCBIfam" id="TIGR00254">
    <property type="entry name" value="GGDEF"/>
    <property type="match status" value="1"/>
</dbReference>
<dbReference type="Gene3D" id="3.30.450.260">
    <property type="entry name" value="Haem NO binding associated domain"/>
    <property type="match status" value="1"/>
</dbReference>